<dbReference type="SUPFAM" id="SSF102405">
    <property type="entry name" value="MCP/YpsA-like"/>
    <property type="match status" value="1"/>
</dbReference>
<dbReference type="AlphaFoldDB" id="A0A101A6J0"/>
<evidence type="ECO:0000256" key="1">
    <source>
        <dbReference type="ARBA" id="ARBA00006763"/>
    </source>
</evidence>
<dbReference type="EMBL" id="LQIR01000022">
    <property type="protein sequence ID" value="KUI15160.1"/>
    <property type="molecule type" value="Genomic_DNA"/>
</dbReference>
<dbReference type="GO" id="GO:0102682">
    <property type="term" value="F:cytokinin riboside 5'-monophosphate phosphoribohydrolase activity"/>
    <property type="evidence" value="ECO:0007669"/>
    <property type="project" value="RHEA"/>
</dbReference>
<dbReference type="Gene3D" id="3.40.50.450">
    <property type="match status" value="1"/>
</dbReference>
<sequence>MSAEPHARESRRQWAVCVYCASGPMHPELIGLAEEVGVAIAERGWSLVSGGGNVSAMGALATAARSRGGHTVGVIPKALVHREVADVDADELVVTDTMRQRKEVMEGRADAFIALPGGIGTLEEFFEAWTAGYLGMHDKPVVLLDPIGHYDGLLAWLHDLRDSGYVAQGALDRLVVTVDVESAMTACAPQP</sequence>
<proteinExistence type="inferred from homology"/>
<protein>
    <recommendedName>
        <fullName evidence="2">Cytokinin riboside 5'-monophosphate phosphoribohydrolase</fullName>
        <ecNumber evidence="2">3.2.2.n1</ecNumber>
    </recommendedName>
</protein>
<dbReference type="NCBIfam" id="TIGR00730">
    <property type="entry name" value="Rossman fold protein, TIGR00730 family"/>
    <property type="match status" value="1"/>
</dbReference>
<keyword evidence="2" id="KW-0203">Cytokinin biosynthesis</keyword>
<dbReference type="PANTHER" id="PTHR31223">
    <property type="entry name" value="LOG FAMILY PROTEIN YJL055W"/>
    <property type="match status" value="1"/>
</dbReference>
<dbReference type="PANTHER" id="PTHR31223:SF70">
    <property type="entry name" value="LOG FAMILY PROTEIN YJL055W"/>
    <property type="match status" value="1"/>
</dbReference>
<dbReference type="InterPro" id="IPR031100">
    <property type="entry name" value="LOG_fam"/>
</dbReference>
<evidence type="ECO:0000313" key="4">
    <source>
        <dbReference type="Proteomes" id="UP000053707"/>
    </source>
</evidence>
<comment type="similarity">
    <text evidence="1 2">Belongs to the LOG family.</text>
</comment>
<name>A0A101A6J0_9MYCO</name>
<organism evidence="3 4">
    <name type="scientific">Mycobacterium lehmannii</name>
    <dbReference type="NCBI Taxonomy" id="2048550"/>
    <lineage>
        <taxon>Bacteria</taxon>
        <taxon>Bacillati</taxon>
        <taxon>Actinomycetota</taxon>
        <taxon>Actinomycetes</taxon>
        <taxon>Mycobacteriales</taxon>
        <taxon>Mycobacteriaceae</taxon>
        <taxon>Mycobacterium</taxon>
    </lineage>
</organism>
<dbReference type="RefSeq" id="WP_064396725.1">
    <property type="nucleotide sequence ID" value="NZ_LQIR01000022.1"/>
</dbReference>
<evidence type="ECO:0000313" key="3">
    <source>
        <dbReference type="EMBL" id="KUI15160.1"/>
    </source>
</evidence>
<dbReference type="Proteomes" id="UP000053707">
    <property type="component" value="Unassembled WGS sequence"/>
</dbReference>
<dbReference type="EC" id="3.2.2.n1" evidence="2"/>
<comment type="catalytic activity">
    <reaction evidence="2">
        <text>9-ribosyl-trans-zeatin 5'-phosphate + H2O = trans-zeatin + D-ribose 5-phosphate</text>
        <dbReference type="Rhea" id="RHEA:48564"/>
        <dbReference type="ChEBI" id="CHEBI:15377"/>
        <dbReference type="ChEBI" id="CHEBI:16522"/>
        <dbReference type="ChEBI" id="CHEBI:78346"/>
        <dbReference type="ChEBI" id="CHEBI:87947"/>
        <dbReference type="EC" id="3.2.2.n1"/>
    </reaction>
</comment>
<dbReference type="InterPro" id="IPR005269">
    <property type="entry name" value="LOG"/>
</dbReference>
<reference evidence="3 4" key="1">
    <citation type="submission" date="2016-01" db="EMBL/GenBank/DDBJ databases">
        <authorList>
            <consortium name="TB Trials Study Group"/>
            <person name="Sutton G."/>
            <person name="Brinkac L."/>
            <person name="Sanka R."/>
            <person name="Adams M."/>
            <person name="Lau E.L."/>
            <person name="Macaden R."/>
            <person name="Grewal H.M.S."/>
        </authorList>
    </citation>
    <scope>NUCLEOTIDE SEQUENCE [LARGE SCALE GENOMIC DNA]</scope>
    <source>
        <strain evidence="3 4">IS-1744</strain>
    </source>
</reference>
<dbReference type="GO" id="GO:0005829">
    <property type="term" value="C:cytosol"/>
    <property type="evidence" value="ECO:0007669"/>
    <property type="project" value="TreeGrafter"/>
</dbReference>
<evidence type="ECO:0000256" key="2">
    <source>
        <dbReference type="RuleBase" id="RU363015"/>
    </source>
</evidence>
<gene>
    <name evidence="3" type="ORF">AU192_19125</name>
</gene>
<accession>A0A101A6J0</accession>
<comment type="caution">
    <text evidence="3">The sequence shown here is derived from an EMBL/GenBank/DDBJ whole genome shotgun (WGS) entry which is preliminary data.</text>
</comment>
<keyword evidence="4" id="KW-1185">Reference proteome</keyword>
<keyword evidence="2" id="KW-0378">Hydrolase</keyword>
<dbReference type="GO" id="GO:0009691">
    <property type="term" value="P:cytokinin biosynthetic process"/>
    <property type="evidence" value="ECO:0007669"/>
    <property type="project" value="UniProtKB-UniRule"/>
</dbReference>
<comment type="catalytic activity">
    <reaction evidence="2">
        <text>N(6)-(dimethylallyl)adenosine 5'-phosphate + H2O = N(6)-dimethylallyladenine + D-ribose 5-phosphate</text>
        <dbReference type="Rhea" id="RHEA:48560"/>
        <dbReference type="ChEBI" id="CHEBI:15377"/>
        <dbReference type="ChEBI" id="CHEBI:17660"/>
        <dbReference type="ChEBI" id="CHEBI:57526"/>
        <dbReference type="ChEBI" id="CHEBI:78346"/>
        <dbReference type="EC" id="3.2.2.n1"/>
    </reaction>
</comment>
<dbReference type="Pfam" id="PF03641">
    <property type="entry name" value="Lysine_decarbox"/>
    <property type="match status" value="1"/>
</dbReference>